<dbReference type="InterPro" id="IPR027417">
    <property type="entry name" value="P-loop_NTPase"/>
</dbReference>
<dbReference type="PANTHER" id="PTHR46082">
    <property type="entry name" value="ATP/GTP-BINDING PROTEIN-RELATED"/>
    <property type="match status" value="1"/>
</dbReference>
<gene>
    <name evidence="2" type="ORF">H4W30_000899</name>
</gene>
<protein>
    <recommendedName>
        <fullName evidence="1">NB-ARC domain-containing protein</fullName>
    </recommendedName>
</protein>
<feature type="domain" description="NB-ARC" evidence="1">
    <location>
        <begin position="91"/>
        <end position="226"/>
    </location>
</feature>
<comment type="caution">
    <text evidence="2">The sequence shown here is derived from an EMBL/GenBank/DDBJ whole genome shotgun (WGS) entry which is preliminary data.</text>
</comment>
<proteinExistence type="predicted"/>
<dbReference type="InterPro" id="IPR002182">
    <property type="entry name" value="NB-ARC"/>
</dbReference>
<evidence type="ECO:0000313" key="2">
    <source>
        <dbReference type="EMBL" id="MBE1573870.1"/>
    </source>
</evidence>
<dbReference type="Proteomes" id="UP000656548">
    <property type="component" value="Unassembled WGS sequence"/>
</dbReference>
<organism evidence="2 3">
    <name type="scientific">Amycolatopsis roodepoortensis</name>
    <dbReference type="NCBI Taxonomy" id="700274"/>
    <lineage>
        <taxon>Bacteria</taxon>
        <taxon>Bacillati</taxon>
        <taxon>Actinomycetota</taxon>
        <taxon>Actinomycetes</taxon>
        <taxon>Pseudonocardiales</taxon>
        <taxon>Pseudonocardiaceae</taxon>
        <taxon>Amycolatopsis</taxon>
    </lineage>
</organism>
<name>A0ABR9L0H5_9PSEU</name>
<accession>A0ABR9L0H5</accession>
<sequence length="846" mass="91540">MGSDDTDPARATNVASSEVAGSLVQLGAVRGNVYIGQSALTALTLPYRTASMPQRAAGFQPRVVIDELERVLAYGETAVLTSGALVGTGVVTGLGGVGKTQVALDYAERAWANGRLDLLVWVSASSREAIVSSYHRLIAGLTGFADPDSENGARRLLEWLTTATSRWLIVLDDLQHPQDLAQLWPPATPTGRVVVTTRRRDAALRGPGRHQIGVDVFTAEEAHNYLRVTFAAHPHLSDDLPALARSLGHLPLALAQATAYMLDRQLTCTAYLARWNDRRRQLATLMAEPGVLPDEHRASVTTTWSLSIEQANLLDPAGLAGPLLEMASLLDANGIPAELFTTEVFTVYLTNIVGREINPEQARDGLGCLNRLSLITWDSGSPNQAVRVHAFVQRATRDNIPPDRMDLLSCALSYALLEMWPRVERDTTLGQVLRANAVALADTSGSHLWQWDGYWVLFRVGESLDEAGLVVEAVDHYRSLVDMTNCYLGPEHPDSLAARSNLAFSRGNTGDTAGAMAAFEELLADRQRVLGPEHPDTLATRNNVVSLLGEIGDAAGAVVAFEELLADRQRVLGPEHPDTLATRNNLASWRCKAGDTAGSFAEFEALLADQRRVLGPDHPHIMTTRGNLALCCGKPSDGVVFQQLLDDQQRVLGPDHRDTLLTRDHLAAWRGEAGDVAGAVAEFEQLLVDRQRILGPDHPDTLFTRNNLASWLGAAGDAAGAVAAFEGVLVDRLRVLGPDHPDTFDTRSKLASWRGEFGDTAAAAVEFELLLADQRRVLAPKHPDIVSTLNNLALWRRMAGDAAGAVAALSELIADQEQALNSDHPHFLATQGNIIWHLLLSDSNVD</sequence>
<dbReference type="SUPFAM" id="SSF48452">
    <property type="entry name" value="TPR-like"/>
    <property type="match status" value="3"/>
</dbReference>
<evidence type="ECO:0000313" key="3">
    <source>
        <dbReference type="Proteomes" id="UP000656548"/>
    </source>
</evidence>
<dbReference type="InterPro" id="IPR053137">
    <property type="entry name" value="NLR-like"/>
</dbReference>
<dbReference type="InterPro" id="IPR011990">
    <property type="entry name" value="TPR-like_helical_dom_sf"/>
</dbReference>
<dbReference type="Pfam" id="PF13374">
    <property type="entry name" value="TPR_10"/>
    <property type="match status" value="6"/>
</dbReference>
<keyword evidence="3" id="KW-1185">Reference proteome</keyword>
<dbReference type="PRINTS" id="PR00381">
    <property type="entry name" value="KINESINLIGHT"/>
</dbReference>
<dbReference type="Pfam" id="PF00931">
    <property type="entry name" value="NB-ARC"/>
    <property type="match status" value="1"/>
</dbReference>
<dbReference type="RefSeq" id="WP_192741614.1">
    <property type="nucleotide sequence ID" value="NZ_JADBEJ010000001.1"/>
</dbReference>
<dbReference type="EMBL" id="JADBEJ010000001">
    <property type="protein sequence ID" value="MBE1573870.1"/>
    <property type="molecule type" value="Genomic_DNA"/>
</dbReference>
<dbReference type="Gene3D" id="1.25.40.10">
    <property type="entry name" value="Tetratricopeptide repeat domain"/>
    <property type="match status" value="2"/>
</dbReference>
<reference evidence="2 3" key="1">
    <citation type="submission" date="2020-10" db="EMBL/GenBank/DDBJ databases">
        <title>Sequencing the genomes of 1000 actinobacteria strains.</title>
        <authorList>
            <person name="Klenk H.-P."/>
        </authorList>
    </citation>
    <scope>NUCLEOTIDE SEQUENCE [LARGE SCALE GENOMIC DNA]</scope>
    <source>
        <strain evidence="2 3">DSM 46661</strain>
    </source>
</reference>
<dbReference type="PANTHER" id="PTHR46082:SF6">
    <property type="entry name" value="AAA+ ATPASE DOMAIN-CONTAINING PROTEIN-RELATED"/>
    <property type="match status" value="1"/>
</dbReference>
<dbReference type="Gene3D" id="3.40.50.300">
    <property type="entry name" value="P-loop containing nucleotide triphosphate hydrolases"/>
    <property type="match status" value="1"/>
</dbReference>
<evidence type="ECO:0000259" key="1">
    <source>
        <dbReference type="Pfam" id="PF00931"/>
    </source>
</evidence>
<dbReference type="SUPFAM" id="SSF52540">
    <property type="entry name" value="P-loop containing nucleoside triphosphate hydrolases"/>
    <property type="match status" value="1"/>
</dbReference>